<dbReference type="OMA" id="RIEMEWF"/>
<dbReference type="GeneID" id="17261453"/>
<dbReference type="PaxDb" id="2903-EOD15307"/>
<dbReference type="KEGG" id="ehx:EMIHUDRAFT_240735"/>
<evidence type="ECO:0000256" key="3">
    <source>
        <dbReference type="SAM" id="MobiDB-lite"/>
    </source>
</evidence>
<feature type="compositionally biased region" description="Acidic residues" evidence="3">
    <location>
        <begin position="320"/>
        <end position="333"/>
    </location>
</feature>
<dbReference type="RefSeq" id="XP_005774399.1">
    <property type="nucleotide sequence ID" value="XM_005774342.1"/>
</dbReference>
<accession>A0A0D3IVM2</accession>
<keyword evidence="5" id="KW-1185">Reference proteome</keyword>
<dbReference type="STRING" id="2903.R1E5C2"/>
<keyword evidence="2" id="KW-0175">Coiled coil</keyword>
<evidence type="ECO:0000256" key="1">
    <source>
        <dbReference type="ARBA" id="ARBA00022803"/>
    </source>
</evidence>
<dbReference type="SUPFAM" id="SSF48452">
    <property type="entry name" value="TPR-like"/>
    <property type="match status" value="1"/>
</dbReference>
<reference evidence="4" key="2">
    <citation type="submission" date="2024-10" db="UniProtKB">
        <authorList>
            <consortium name="EnsemblProtists"/>
        </authorList>
    </citation>
    <scope>IDENTIFICATION</scope>
</reference>
<evidence type="ECO:0000313" key="5">
    <source>
        <dbReference type="Proteomes" id="UP000013827"/>
    </source>
</evidence>
<evidence type="ECO:0000313" key="4">
    <source>
        <dbReference type="EnsemblProtists" id="EOD15307"/>
    </source>
</evidence>
<feature type="coiled-coil region" evidence="2">
    <location>
        <begin position="280"/>
        <end position="307"/>
    </location>
</feature>
<name>A0A0D3IVM2_EMIH1</name>
<dbReference type="RefSeq" id="XP_005767736.1">
    <property type="nucleotide sequence ID" value="XM_005767679.1"/>
</dbReference>
<dbReference type="HOGENOM" id="CLU_777139_0_0_1"/>
<dbReference type="GO" id="GO:0101031">
    <property type="term" value="C:protein folding chaperone complex"/>
    <property type="evidence" value="ECO:0007669"/>
    <property type="project" value="TreeGrafter"/>
</dbReference>
<dbReference type="InterPro" id="IPR051966">
    <property type="entry name" value="RPAP3"/>
</dbReference>
<reference evidence="5" key="1">
    <citation type="journal article" date="2013" name="Nature">
        <title>Pan genome of the phytoplankton Emiliania underpins its global distribution.</title>
        <authorList>
            <person name="Read B.A."/>
            <person name="Kegel J."/>
            <person name="Klute M.J."/>
            <person name="Kuo A."/>
            <person name="Lefebvre S.C."/>
            <person name="Maumus F."/>
            <person name="Mayer C."/>
            <person name="Miller J."/>
            <person name="Monier A."/>
            <person name="Salamov A."/>
            <person name="Young J."/>
            <person name="Aguilar M."/>
            <person name="Claverie J.M."/>
            <person name="Frickenhaus S."/>
            <person name="Gonzalez K."/>
            <person name="Herman E.K."/>
            <person name="Lin Y.C."/>
            <person name="Napier J."/>
            <person name="Ogata H."/>
            <person name="Sarno A.F."/>
            <person name="Shmutz J."/>
            <person name="Schroeder D."/>
            <person name="de Vargas C."/>
            <person name="Verret F."/>
            <person name="von Dassow P."/>
            <person name="Valentin K."/>
            <person name="Van de Peer Y."/>
            <person name="Wheeler G."/>
            <person name="Dacks J.B."/>
            <person name="Delwiche C.F."/>
            <person name="Dyhrman S.T."/>
            <person name="Glockner G."/>
            <person name="John U."/>
            <person name="Richards T."/>
            <person name="Worden A.Z."/>
            <person name="Zhang X."/>
            <person name="Grigoriev I.V."/>
            <person name="Allen A.E."/>
            <person name="Bidle K."/>
            <person name="Borodovsky M."/>
            <person name="Bowler C."/>
            <person name="Brownlee C."/>
            <person name="Cock J.M."/>
            <person name="Elias M."/>
            <person name="Gladyshev V.N."/>
            <person name="Groth M."/>
            <person name="Guda C."/>
            <person name="Hadaegh A."/>
            <person name="Iglesias-Rodriguez M.D."/>
            <person name="Jenkins J."/>
            <person name="Jones B.M."/>
            <person name="Lawson T."/>
            <person name="Leese F."/>
            <person name="Lindquist E."/>
            <person name="Lobanov A."/>
            <person name="Lomsadze A."/>
            <person name="Malik S.B."/>
            <person name="Marsh M.E."/>
            <person name="Mackinder L."/>
            <person name="Mock T."/>
            <person name="Mueller-Roeber B."/>
            <person name="Pagarete A."/>
            <person name="Parker M."/>
            <person name="Probert I."/>
            <person name="Quesneville H."/>
            <person name="Raines C."/>
            <person name="Rensing S.A."/>
            <person name="Riano-Pachon D.M."/>
            <person name="Richier S."/>
            <person name="Rokitta S."/>
            <person name="Shiraiwa Y."/>
            <person name="Soanes D.M."/>
            <person name="van der Giezen M."/>
            <person name="Wahlund T.M."/>
            <person name="Williams B."/>
            <person name="Wilson W."/>
            <person name="Wolfe G."/>
            <person name="Wurch L.L."/>
        </authorList>
    </citation>
    <scope>NUCLEOTIDE SEQUENCE</scope>
</reference>
<dbReference type="PANTHER" id="PTHR46423:SF1">
    <property type="entry name" value="RNA POLYMERASE II-ASSOCIATED PROTEIN 3"/>
    <property type="match status" value="1"/>
</dbReference>
<dbReference type="AlphaFoldDB" id="A0A0D3IVM2"/>
<dbReference type="InterPro" id="IPR011990">
    <property type="entry name" value="TPR-like_helical_dom_sf"/>
</dbReference>
<dbReference type="EnsemblProtists" id="EOD21970">
    <property type="protein sequence ID" value="EOD21970"/>
    <property type="gene ID" value="EMIHUDRAFT_240735"/>
</dbReference>
<dbReference type="Proteomes" id="UP000013827">
    <property type="component" value="Unassembled WGS sequence"/>
</dbReference>
<dbReference type="Gene3D" id="1.25.40.10">
    <property type="entry name" value="Tetratricopeptide repeat domain"/>
    <property type="match status" value="1"/>
</dbReference>
<feature type="region of interest" description="Disordered" evidence="3">
    <location>
        <begin position="310"/>
        <end position="334"/>
    </location>
</feature>
<organism evidence="4 5">
    <name type="scientific">Emiliania huxleyi (strain CCMP1516)</name>
    <dbReference type="NCBI Taxonomy" id="280463"/>
    <lineage>
        <taxon>Eukaryota</taxon>
        <taxon>Haptista</taxon>
        <taxon>Haptophyta</taxon>
        <taxon>Prymnesiophyceae</taxon>
        <taxon>Isochrysidales</taxon>
        <taxon>Noelaerhabdaceae</taxon>
        <taxon>Emiliania</taxon>
    </lineage>
</organism>
<sequence length="357" mass="40724">MVSVNGANSGFENKFREFLQEPETQDAIRKDQAKEIAVMRKMEEMEKLEELQGQREQLAVALQDLPPEAQRVVYPILRLKMVQNLLFATLKETRKAGTSFVHAVRDPALMGMLERMRDELRNDPENAKRIEMEWFHNVGMCAEDKVKKAPKKERGVLPATQMLPIIQSGAQLRVNGNHKFRQGKYKEALEMYMQGCVHVAVRKNVAAAAIKTRDWTVCLQSCDTVLGICPEDTKSLYRRALANWHLGEVEAATTDLESILRRPVSDYSALAESSEVKKLARSMIRQIEASEERAEAMEQRMARALTATIPQDVDERYQDEPELALEDNTEEELPQALRDALRARERALLEESLEEEG</sequence>
<keyword evidence="1" id="KW-0802">TPR repeat</keyword>
<proteinExistence type="predicted"/>
<dbReference type="KEGG" id="ehx:EMIHUDRAFT_211456"/>
<dbReference type="GeneID" id="17267514"/>
<protein>
    <submittedName>
        <fullName evidence="4">Uncharacterized protein</fullName>
    </submittedName>
</protein>
<dbReference type="PANTHER" id="PTHR46423">
    <property type="entry name" value="RNA POLYMERASE II-ASSOCIATED PROTEIN 3"/>
    <property type="match status" value="1"/>
</dbReference>
<dbReference type="EnsemblProtists" id="EOD15307">
    <property type="protein sequence ID" value="EOD15307"/>
    <property type="gene ID" value="EMIHUDRAFT_211456"/>
</dbReference>
<evidence type="ECO:0000256" key="2">
    <source>
        <dbReference type="SAM" id="Coils"/>
    </source>
</evidence>